<keyword evidence="3" id="KW-0500">Molybdenum</keyword>
<dbReference type="Gene3D" id="2.40.40.20">
    <property type="match status" value="1"/>
</dbReference>
<evidence type="ECO:0000256" key="2">
    <source>
        <dbReference type="ARBA" id="ARBA00010312"/>
    </source>
</evidence>
<dbReference type="EMBL" id="BONW01000028">
    <property type="protein sequence ID" value="GIG90651.1"/>
    <property type="molecule type" value="Genomic_DNA"/>
</dbReference>
<dbReference type="Gene3D" id="2.20.25.90">
    <property type="entry name" value="ADC-like domains"/>
    <property type="match status" value="1"/>
</dbReference>
<evidence type="ECO:0000259" key="8">
    <source>
        <dbReference type="PROSITE" id="PS51669"/>
    </source>
</evidence>
<dbReference type="InterPro" id="IPR006963">
    <property type="entry name" value="Mopterin_OxRdtase_4Fe-4S_dom"/>
</dbReference>
<comment type="similarity">
    <text evidence="2">Belongs to the prokaryotic molybdopterin-containing oxidoreductase family.</text>
</comment>
<evidence type="ECO:0000256" key="4">
    <source>
        <dbReference type="ARBA" id="ARBA00022723"/>
    </source>
</evidence>
<evidence type="ECO:0000256" key="6">
    <source>
        <dbReference type="ARBA" id="ARBA00023004"/>
    </source>
</evidence>
<dbReference type="Proteomes" id="UP000646749">
    <property type="component" value="Unassembled WGS sequence"/>
</dbReference>
<comment type="caution">
    <text evidence="9">The sequence shown here is derived from an EMBL/GenBank/DDBJ whole genome shotgun (WGS) entry which is preliminary data.</text>
</comment>
<dbReference type="InterPro" id="IPR009010">
    <property type="entry name" value="Asp_de-COase-like_dom_sf"/>
</dbReference>
<keyword evidence="10" id="KW-1185">Reference proteome</keyword>
<dbReference type="InterPro" id="IPR006656">
    <property type="entry name" value="Mopterin_OxRdtase"/>
</dbReference>
<evidence type="ECO:0000256" key="3">
    <source>
        <dbReference type="ARBA" id="ARBA00022505"/>
    </source>
</evidence>
<evidence type="ECO:0000256" key="7">
    <source>
        <dbReference type="ARBA" id="ARBA00023014"/>
    </source>
</evidence>
<proteinExistence type="inferred from homology"/>
<evidence type="ECO:0000313" key="9">
    <source>
        <dbReference type="EMBL" id="GIG90651.1"/>
    </source>
</evidence>
<name>A0ABQ4E7I2_9ACTN</name>
<dbReference type="PANTHER" id="PTHR43742">
    <property type="entry name" value="TRIMETHYLAMINE-N-OXIDE REDUCTASE"/>
    <property type="match status" value="1"/>
</dbReference>
<reference evidence="9 10" key="1">
    <citation type="submission" date="2021-01" db="EMBL/GenBank/DDBJ databases">
        <title>Whole genome shotgun sequence of Plantactinospora endophytica NBRC 110450.</title>
        <authorList>
            <person name="Komaki H."/>
            <person name="Tamura T."/>
        </authorList>
    </citation>
    <scope>NUCLEOTIDE SEQUENCE [LARGE SCALE GENOMIC DNA]</scope>
    <source>
        <strain evidence="9 10">NBRC 110450</strain>
    </source>
</reference>
<dbReference type="PROSITE" id="PS51669">
    <property type="entry name" value="4FE4S_MOW_BIS_MGD"/>
    <property type="match status" value="1"/>
</dbReference>
<dbReference type="PANTHER" id="PTHR43742:SF6">
    <property type="entry name" value="OXIDOREDUCTASE YYAE-RELATED"/>
    <property type="match status" value="1"/>
</dbReference>
<keyword evidence="7" id="KW-0411">Iron-sulfur</keyword>
<comment type="cofactor">
    <cofactor evidence="1">
        <name>Mo-bis(molybdopterin guanine dinucleotide)</name>
        <dbReference type="ChEBI" id="CHEBI:60539"/>
    </cofactor>
</comment>
<dbReference type="PROSITE" id="PS00932">
    <property type="entry name" value="MOLYBDOPTERIN_PROK_3"/>
    <property type="match status" value="1"/>
</dbReference>
<keyword evidence="4" id="KW-0479">Metal-binding</keyword>
<dbReference type="RefSeq" id="WP_203869047.1">
    <property type="nucleotide sequence ID" value="NZ_BONW01000028.1"/>
</dbReference>
<dbReference type="Gene3D" id="3.30.2070.10">
    <property type="entry name" value="Formate dehydrogenase/DMSO reductase"/>
    <property type="match status" value="1"/>
</dbReference>
<dbReference type="Gene3D" id="3.40.228.10">
    <property type="entry name" value="Dimethylsulfoxide Reductase, domain 2"/>
    <property type="match status" value="1"/>
</dbReference>
<dbReference type="SUPFAM" id="SSF50692">
    <property type="entry name" value="ADC-like"/>
    <property type="match status" value="1"/>
</dbReference>
<keyword evidence="5" id="KW-0560">Oxidoreductase</keyword>
<accession>A0ABQ4E7I2</accession>
<evidence type="ECO:0000313" key="10">
    <source>
        <dbReference type="Proteomes" id="UP000646749"/>
    </source>
</evidence>
<dbReference type="SUPFAM" id="SSF53706">
    <property type="entry name" value="Formate dehydrogenase/DMSO reductase, domains 1-3"/>
    <property type="match status" value="1"/>
</dbReference>
<evidence type="ECO:0000256" key="5">
    <source>
        <dbReference type="ARBA" id="ARBA00023002"/>
    </source>
</evidence>
<dbReference type="InterPro" id="IPR050612">
    <property type="entry name" value="Prok_Mopterin_Oxidored"/>
</dbReference>
<dbReference type="Pfam" id="PF00384">
    <property type="entry name" value="Molybdopterin"/>
    <property type="match status" value="1"/>
</dbReference>
<organism evidence="9 10">
    <name type="scientific">Plantactinospora endophytica</name>
    <dbReference type="NCBI Taxonomy" id="673535"/>
    <lineage>
        <taxon>Bacteria</taxon>
        <taxon>Bacillati</taxon>
        <taxon>Actinomycetota</taxon>
        <taxon>Actinomycetes</taxon>
        <taxon>Micromonosporales</taxon>
        <taxon>Micromonosporaceae</taxon>
        <taxon>Plantactinospora</taxon>
    </lineage>
</organism>
<dbReference type="InterPro" id="IPR006655">
    <property type="entry name" value="Mopterin_OxRdtase_prok_CS"/>
</dbReference>
<dbReference type="SMART" id="SM00926">
    <property type="entry name" value="Molybdop_Fe4S4"/>
    <property type="match status" value="1"/>
</dbReference>
<dbReference type="Pfam" id="PF01568">
    <property type="entry name" value="Molydop_binding"/>
    <property type="match status" value="1"/>
</dbReference>
<dbReference type="Gene3D" id="3.40.50.740">
    <property type="match status" value="1"/>
</dbReference>
<sequence length="678" mass="72267">MSTTVRGACPHDCPDRCSWEVTVNSTGEAVALRGSTAHPLTAGRLCGKLSGYLDDRVYHPDRLTRALRRTGRKGEGRFTEIGLDEALDEIADRFRDITDAYGPAAIVPFSYEGTQGLLQSKSMSERFFARLGATEVLHTICGATAGAGVSAVNGTTNGVLPEDARHAELVLVWGANPIVTNQHLWPAILAARAAGGRIVVIDPVRTRTAAAADWHLQPRPGTDAFLALAMAHVIVRSGHTDQAWLTTHATGLDELTAHLDRFAPDRVAPIVGIPADEIVRLAHAYATAKPALIRLMIGMEHHPGGAAAYTAIAALPILTGAWAHHGGGLSFHTAAHFMAALNMAGLKMPHLATSPRRLINMVQLGQALTDPDQDPPVHALLLHGSNPAVTVPAAGLVRTGLAREDLFAVVHDHMLTDTARFADIVLPATTQLEHLDLMWSWGHTDLMLNIPALTPPGDAISVTDLFRSLAARLAFTDRCFADTDADLVTTALDSDHAWLAGVSEHDLRTNGWQRLALPVPYLPFADGFPTPDGRARLASVATVAATLHDDLATARPPARPLQLLTTKGLRSMNSTYADTPRAARGDGPWLDIHPDDAAQRGIGDSAVVRVHNDQGEIELLARISRRVRPGVVATEFGQWATDGAGKSAGPVNALTDDTLTDAGGAAFHHTFVEVDLSD</sequence>
<dbReference type="Pfam" id="PF04879">
    <property type="entry name" value="Molybdop_Fe4S4"/>
    <property type="match status" value="1"/>
</dbReference>
<evidence type="ECO:0000256" key="1">
    <source>
        <dbReference type="ARBA" id="ARBA00001942"/>
    </source>
</evidence>
<dbReference type="PROSITE" id="PS00490">
    <property type="entry name" value="MOLYBDOPTERIN_PROK_2"/>
    <property type="match status" value="1"/>
</dbReference>
<protein>
    <submittedName>
        <fullName evidence="9">Molybdopterin oxidoreductase</fullName>
    </submittedName>
</protein>
<keyword evidence="6" id="KW-0408">Iron</keyword>
<gene>
    <name evidence="9" type="ORF">Pen02_55870</name>
</gene>
<dbReference type="InterPro" id="IPR006657">
    <property type="entry name" value="MoPterin_dinucl-bd_dom"/>
</dbReference>
<feature type="domain" description="4Fe-4S Mo/W bis-MGD-type" evidence="8">
    <location>
        <begin position="2"/>
        <end position="60"/>
    </location>
</feature>